<evidence type="ECO:0000313" key="8">
    <source>
        <dbReference type="Proteomes" id="UP000032544"/>
    </source>
</evidence>
<keyword evidence="3 6" id="KW-0479">Metal-binding</keyword>
<dbReference type="InterPro" id="IPR009050">
    <property type="entry name" value="Globin-like_sf"/>
</dbReference>
<evidence type="ECO:0000256" key="2">
    <source>
        <dbReference type="ARBA" id="ARBA00022617"/>
    </source>
</evidence>
<dbReference type="GO" id="GO:0005344">
    <property type="term" value="F:oxygen carrier activity"/>
    <property type="evidence" value="ECO:0007669"/>
    <property type="project" value="InterPro"/>
</dbReference>
<evidence type="ECO:0000256" key="5">
    <source>
        <dbReference type="ARBA" id="ARBA00034496"/>
    </source>
</evidence>
<organism evidence="7 8">
    <name type="scientific">Draconibacterium sediminis</name>
    <dbReference type="NCBI Taxonomy" id="1544798"/>
    <lineage>
        <taxon>Bacteria</taxon>
        <taxon>Pseudomonadati</taxon>
        <taxon>Bacteroidota</taxon>
        <taxon>Bacteroidia</taxon>
        <taxon>Marinilabiliales</taxon>
        <taxon>Prolixibacteraceae</taxon>
        <taxon>Draconibacterium</taxon>
    </lineage>
</organism>
<comment type="similarity">
    <text evidence="5">Belongs to the truncated hemoglobin family. Group II subfamily.</text>
</comment>
<evidence type="ECO:0000256" key="4">
    <source>
        <dbReference type="ARBA" id="ARBA00023004"/>
    </source>
</evidence>
<evidence type="ECO:0000256" key="3">
    <source>
        <dbReference type="ARBA" id="ARBA00022723"/>
    </source>
</evidence>
<dbReference type="EMBL" id="JRHC01000001">
    <property type="protein sequence ID" value="KJF44473.1"/>
    <property type="molecule type" value="Genomic_DNA"/>
</dbReference>
<evidence type="ECO:0000256" key="1">
    <source>
        <dbReference type="ARBA" id="ARBA00022448"/>
    </source>
</evidence>
<dbReference type="PANTHER" id="PTHR47366">
    <property type="entry name" value="TWO-ON-TWO HEMOGLOBIN-3"/>
    <property type="match status" value="1"/>
</dbReference>
<sequence length="142" mass="16707">MELEISKYFKGVRPGITLPSPLMLEIMKEEGIRKMVSDHYDLVVQSPIKDLFPKNPIALEKAKEHSADFFIQICGGPDYFNQHRGKPQLNRRHLPFKITAEARIEWLNCYKQVLSKLDLPDEVQKSFWTYLDDFSKWMVNSY</sequence>
<dbReference type="STRING" id="1544798.LH29_03010"/>
<feature type="binding site" description="distal binding residue" evidence="6">
    <location>
        <position position="65"/>
    </location>
    <ligand>
        <name>heme</name>
        <dbReference type="ChEBI" id="CHEBI:30413"/>
    </ligand>
    <ligandPart>
        <name>Fe</name>
        <dbReference type="ChEBI" id="CHEBI:18248"/>
    </ligandPart>
</feature>
<keyword evidence="2 6" id="KW-0349">Heme</keyword>
<dbReference type="GO" id="GO:0020037">
    <property type="term" value="F:heme binding"/>
    <property type="evidence" value="ECO:0007669"/>
    <property type="project" value="InterPro"/>
</dbReference>
<evidence type="ECO:0000313" key="7">
    <source>
        <dbReference type="EMBL" id="KJF44473.1"/>
    </source>
</evidence>
<dbReference type="SUPFAM" id="SSF46458">
    <property type="entry name" value="Globin-like"/>
    <property type="match status" value="1"/>
</dbReference>
<comment type="caution">
    <text evidence="7">The sequence shown here is derived from an EMBL/GenBank/DDBJ whole genome shotgun (WGS) entry which is preliminary data.</text>
</comment>
<reference evidence="7 8" key="1">
    <citation type="submission" date="2014-09" db="EMBL/GenBank/DDBJ databases">
        <title>Draft Genome Sequence of Draconibacterium sp. JN14CK-3.</title>
        <authorList>
            <person name="Dong C."/>
            <person name="Lai Q."/>
            <person name="Shao Z."/>
        </authorList>
    </citation>
    <scope>NUCLEOTIDE SEQUENCE [LARGE SCALE GENOMIC DNA]</scope>
    <source>
        <strain evidence="7 8">JN14CK-3</strain>
    </source>
</reference>
<dbReference type="InterPro" id="IPR012292">
    <property type="entry name" value="Globin/Proto"/>
</dbReference>
<dbReference type="InterPro" id="IPR044203">
    <property type="entry name" value="GlbO/GLB3-like"/>
</dbReference>
<dbReference type="PANTHER" id="PTHR47366:SF1">
    <property type="entry name" value="TWO-ON-TWO HEMOGLOBIN-3"/>
    <property type="match status" value="1"/>
</dbReference>
<dbReference type="Pfam" id="PF01152">
    <property type="entry name" value="Bac_globin"/>
    <property type="match status" value="1"/>
</dbReference>
<accession>A0A0D8JF48</accession>
<dbReference type="CDD" id="cd14774">
    <property type="entry name" value="TrHb2_HGbIV-like_O"/>
    <property type="match status" value="1"/>
</dbReference>
<dbReference type="GO" id="GO:0019825">
    <property type="term" value="F:oxygen binding"/>
    <property type="evidence" value="ECO:0007669"/>
    <property type="project" value="InterPro"/>
</dbReference>
<evidence type="ECO:0000256" key="6">
    <source>
        <dbReference type="PIRSR" id="PIRSR601486-1"/>
    </source>
</evidence>
<dbReference type="RefSeq" id="WP_045028559.1">
    <property type="nucleotide sequence ID" value="NZ_JRHC01000001.1"/>
</dbReference>
<keyword evidence="8" id="KW-1185">Reference proteome</keyword>
<gene>
    <name evidence="7" type="ORF">LH29_03010</name>
</gene>
<dbReference type="Proteomes" id="UP000032544">
    <property type="component" value="Unassembled WGS sequence"/>
</dbReference>
<dbReference type="GO" id="GO:0046872">
    <property type="term" value="F:metal ion binding"/>
    <property type="evidence" value="ECO:0007669"/>
    <property type="project" value="UniProtKB-KW"/>
</dbReference>
<proteinExistence type="inferred from homology"/>
<dbReference type="OrthoDB" id="9790913at2"/>
<keyword evidence="1" id="KW-0813">Transport</keyword>
<dbReference type="AlphaFoldDB" id="A0A0D8JF48"/>
<dbReference type="InterPro" id="IPR001486">
    <property type="entry name" value="Hemoglobin_trunc"/>
</dbReference>
<name>A0A0D8JF48_9BACT</name>
<protein>
    <submittedName>
        <fullName evidence="7">Globin</fullName>
    </submittedName>
</protein>
<dbReference type="Gene3D" id="1.10.490.10">
    <property type="entry name" value="Globins"/>
    <property type="match status" value="1"/>
</dbReference>
<keyword evidence="4 6" id="KW-0408">Iron</keyword>